<dbReference type="STRING" id="592026.GCWU0000282_002081"/>
<dbReference type="PANTHER" id="PTHR30176:SF3">
    <property type="entry name" value="FERREDOXIN-TYPE PROTEIN NAPH"/>
    <property type="match status" value="1"/>
</dbReference>
<keyword evidence="4" id="KW-0249">Electron transport</keyword>
<dbReference type="PROSITE" id="PS51379">
    <property type="entry name" value="4FE4S_FER_2"/>
    <property type="match status" value="2"/>
</dbReference>
<dbReference type="InterPro" id="IPR051684">
    <property type="entry name" value="Electron_Trans/Redox"/>
</dbReference>
<dbReference type="GO" id="GO:0046872">
    <property type="term" value="F:metal ion binding"/>
    <property type="evidence" value="ECO:0007669"/>
    <property type="project" value="UniProtKB-KW"/>
</dbReference>
<dbReference type="Pfam" id="PF13237">
    <property type="entry name" value="Fer4_10"/>
    <property type="match status" value="1"/>
</dbReference>
<dbReference type="InterPro" id="IPR017896">
    <property type="entry name" value="4Fe4S_Fe-S-bd"/>
</dbReference>
<keyword evidence="2" id="KW-0004">4Fe-4S</keyword>
<evidence type="ECO:0000313" key="9">
    <source>
        <dbReference type="EMBL" id="ESL03207.1"/>
    </source>
</evidence>
<keyword evidence="7" id="KW-0472">Membrane</keyword>
<dbReference type="PROSITE" id="PS00198">
    <property type="entry name" value="4FE4S_FER_1"/>
    <property type="match status" value="2"/>
</dbReference>
<dbReference type="Pfam" id="PF12801">
    <property type="entry name" value="Fer4_5"/>
    <property type="match status" value="2"/>
</dbReference>
<keyword evidence="7" id="KW-0812">Transmembrane</keyword>
<evidence type="ECO:0000256" key="7">
    <source>
        <dbReference type="SAM" id="Phobius"/>
    </source>
</evidence>
<keyword evidence="7" id="KW-1133">Transmembrane helix</keyword>
<dbReference type="SUPFAM" id="SSF54862">
    <property type="entry name" value="4Fe-4S ferredoxins"/>
    <property type="match status" value="1"/>
</dbReference>
<evidence type="ECO:0000256" key="6">
    <source>
        <dbReference type="ARBA" id="ARBA00023014"/>
    </source>
</evidence>
<feature type="domain" description="4Fe-4S ferredoxin-type" evidence="8">
    <location>
        <begin position="293"/>
        <end position="312"/>
    </location>
</feature>
<name>V2Y546_9FIRM</name>
<dbReference type="GO" id="GO:0005886">
    <property type="term" value="C:plasma membrane"/>
    <property type="evidence" value="ECO:0007669"/>
    <property type="project" value="TreeGrafter"/>
</dbReference>
<dbReference type="InterPro" id="IPR017900">
    <property type="entry name" value="4Fe4S_Fe_S_CS"/>
</dbReference>
<keyword evidence="5" id="KW-0408">Iron</keyword>
<reference evidence="9 10" key="1">
    <citation type="submission" date="2013-06" db="EMBL/GenBank/DDBJ databases">
        <authorList>
            <person name="Weinstock G."/>
            <person name="Sodergren E."/>
            <person name="Clifton S."/>
            <person name="Fulton L."/>
            <person name="Fulton B."/>
            <person name="Courtney L."/>
            <person name="Fronick C."/>
            <person name="Harrison M."/>
            <person name="Strong C."/>
            <person name="Farmer C."/>
            <person name="Delahaunty K."/>
            <person name="Markovic C."/>
            <person name="Hall O."/>
            <person name="Minx P."/>
            <person name="Tomlinson C."/>
            <person name="Mitreva M."/>
            <person name="Nelson J."/>
            <person name="Hou S."/>
            <person name="Wollam A."/>
            <person name="Pepin K.H."/>
            <person name="Johnson M."/>
            <person name="Bhonagiri V."/>
            <person name="Nash W.E."/>
            <person name="Warren W."/>
            <person name="Chinwalla A."/>
            <person name="Mardis E.R."/>
            <person name="Wilson R.K."/>
        </authorList>
    </citation>
    <scope>NUCLEOTIDE SEQUENCE [LARGE SCALE GENOMIC DNA]</scope>
    <source>
        <strain evidence="9 10">ATCC 51271</strain>
    </source>
</reference>
<feature type="transmembrane region" description="Helical" evidence="7">
    <location>
        <begin position="69"/>
        <end position="90"/>
    </location>
</feature>
<feature type="transmembrane region" description="Helical" evidence="7">
    <location>
        <begin position="183"/>
        <end position="201"/>
    </location>
</feature>
<evidence type="ECO:0000256" key="1">
    <source>
        <dbReference type="ARBA" id="ARBA00022448"/>
    </source>
</evidence>
<evidence type="ECO:0000256" key="4">
    <source>
        <dbReference type="ARBA" id="ARBA00022982"/>
    </source>
</evidence>
<organism evidence="9 10">
    <name type="scientific">Catonella morbi ATCC 51271</name>
    <dbReference type="NCBI Taxonomy" id="592026"/>
    <lineage>
        <taxon>Bacteria</taxon>
        <taxon>Bacillati</taxon>
        <taxon>Bacillota</taxon>
        <taxon>Clostridia</taxon>
        <taxon>Lachnospirales</taxon>
        <taxon>Lachnospiraceae</taxon>
        <taxon>Catonella</taxon>
    </lineage>
</organism>
<dbReference type="eggNOG" id="COG0348">
    <property type="taxonomic scope" value="Bacteria"/>
</dbReference>
<dbReference type="AlphaFoldDB" id="V2Y546"/>
<dbReference type="PANTHER" id="PTHR30176">
    <property type="entry name" value="FERREDOXIN-TYPE PROTEIN NAPH"/>
    <property type="match status" value="1"/>
</dbReference>
<evidence type="ECO:0000313" key="10">
    <source>
        <dbReference type="Proteomes" id="UP000018227"/>
    </source>
</evidence>
<feature type="transmembrane region" description="Helical" evidence="7">
    <location>
        <begin position="155"/>
        <end position="171"/>
    </location>
</feature>
<accession>V2Y546</accession>
<evidence type="ECO:0000256" key="2">
    <source>
        <dbReference type="ARBA" id="ARBA00022485"/>
    </source>
</evidence>
<evidence type="ECO:0000256" key="5">
    <source>
        <dbReference type="ARBA" id="ARBA00023004"/>
    </source>
</evidence>
<keyword evidence="3" id="KW-0479">Metal-binding</keyword>
<evidence type="ECO:0000259" key="8">
    <source>
        <dbReference type="PROSITE" id="PS51379"/>
    </source>
</evidence>
<gene>
    <name evidence="9" type="ORF">GCWU0000282_002081</name>
</gene>
<dbReference type="Gene3D" id="3.30.70.20">
    <property type="match status" value="1"/>
</dbReference>
<feature type="transmembrane region" description="Helical" evidence="7">
    <location>
        <begin position="210"/>
        <end position="233"/>
    </location>
</feature>
<comment type="caution">
    <text evidence="9">The sequence shown here is derived from an EMBL/GenBank/DDBJ whole genome shotgun (WGS) entry which is preliminary data.</text>
</comment>
<feature type="transmembrane region" description="Helical" evidence="7">
    <location>
        <begin position="125"/>
        <end position="143"/>
    </location>
</feature>
<dbReference type="GO" id="GO:0051539">
    <property type="term" value="F:4 iron, 4 sulfur cluster binding"/>
    <property type="evidence" value="ECO:0007669"/>
    <property type="project" value="UniProtKB-KW"/>
</dbReference>
<sequence length="312" mass="35798">MGVTQIQKGNQIGVELYINDVKELFCSDKLNLLSVERFGIMKKYLFPIIMLCIFETVAISLWLSKDNLFYLFNFSYIGFSIALGLSLMIAKNKYGRCITQLLVGLYMLVYLGLISNENMQIEGFWYYLFASVFEAATIHYAVAKIFGPLIFGRGWCGYACWTAMVLDFLPYKVPEKPRRKIGWIRYITFAISLIFVSALFLAKVGNIERIMLFAFIVGNVLYYLTGIILAFAFKDNRAFCKYICPITVFLKPMSYFSIVRVKCDKEKCISCGKCKRVCPMDVDMTDNSRKRKNGTECILCFECKKACPKDAL</sequence>
<dbReference type="Proteomes" id="UP000018227">
    <property type="component" value="Unassembled WGS sequence"/>
</dbReference>
<feature type="transmembrane region" description="Helical" evidence="7">
    <location>
        <begin position="97"/>
        <end position="113"/>
    </location>
</feature>
<protein>
    <submittedName>
        <fullName evidence="9">4Fe-4S binding domain protein</fullName>
    </submittedName>
</protein>
<keyword evidence="1" id="KW-0813">Transport</keyword>
<dbReference type="HOGENOM" id="CLU_067085_0_0_9"/>
<proteinExistence type="predicted"/>
<evidence type="ECO:0000256" key="3">
    <source>
        <dbReference type="ARBA" id="ARBA00022723"/>
    </source>
</evidence>
<keyword evidence="10" id="KW-1185">Reference proteome</keyword>
<keyword evidence="6" id="KW-0411">Iron-sulfur</keyword>
<feature type="transmembrane region" description="Helical" evidence="7">
    <location>
        <begin position="44"/>
        <end position="63"/>
    </location>
</feature>
<feature type="domain" description="4Fe-4S ferredoxin-type" evidence="8">
    <location>
        <begin position="259"/>
        <end position="288"/>
    </location>
</feature>
<dbReference type="EMBL" id="ACIL03000013">
    <property type="protein sequence ID" value="ESL03207.1"/>
    <property type="molecule type" value="Genomic_DNA"/>
</dbReference>